<feature type="transmembrane region" description="Helical" evidence="5">
    <location>
        <begin position="137"/>
        <end position="159"/>
    </location>
</feature>
<dbReference type="InterPro" id="IPR006685">
    <property type="entry name" value="MscS_channel_2nd"/>
</dbReference>
<dbReference type="PANTHER" id="PTHR30566:SF25">
    <property type="entry name" value="INNER MEMBRANE PROTEIN"/>
    <property type="match status" value="1"/>
</dbReference>
<sequence>MPAVDDFTWQSWTGLGLAVAIALGIVIVVTGMLALGARIASRKWAGAYATFGPPRRRLRVLLGLIGVWIAISLTLPAAVVEAGWRPIINQTFRILVILAAAWFITAIVRLMFERVLRRYDITVDDNRVARRMQTQLLLVRRIVVVVVGLIAVAAALLTFPGAQAAGASLLASAGLASVIAGLAAQSTLSNVFAGMQLAFSDAIRIDDVVIVEEEFGRVEEITLTYVVVKLWDQRRMVLPSVYFATTPFQNWTRQTSDLIGAIMLDLDWRLDVDAMRAKLDDILAGTPLWDGRVANVAVTDATGGRIEVRVLVSAADAPTLWDLRVLVREQLVSWVRNEAPEALPGQRVIGGGGDAEVSAIESAEDAGAE</sequence>
<keyword evidence="4 5" id="KW-0472">Membrane</keyword>
<accession>A0A4Q7TJV3</accession>
<name>A0A4Q7TJV3_9MICO</name>
<organism evidence="7 8">
    <name type="scientific">Microcella alkaliphila</name>
    <dbReference type="NCBI Taxonomy" id="279828"/>
    <lineage>
        <taxon>Bacteria</taxon>
        <taxon>Bacillati</taxon>
        <taxon>Actinomycetota</taxon>
        <taxon>Actinomycetes</taxon>
        <taxon>Micrococcales</taxon>
        <taxon>Microbacteriaceae</taxon>
        <taxon>Microcella</taxon>
    </lineage>
</organism>
<comment type="caution">
    <text evidence="7">The sequence shown here is derived from an EMBL/GenBank/DDBJ whole genome shotgun (WGS) entry which is preliminary data.</text>
</comment>
<evidence type="ECO:0000256" key="2">
    <source>
        <dbReference type="ARBA" id="ARBA00022692"/>
    </source>
</evidence>
<dbReference type="RefSeq" id="WP_130282403.1">
    <property type="nucleotide sequence ID" value="NZ_SGXT01000014.1"/>
</dbReference>
<evidence type="ECO:0000313" key="8">
    <source>
        <dbReference type="Proteomes" id="UP000292408"/>
    </source>
</evidence>
<feature type="transmembrane region" description="Helical" evidence="5">
    <location>
        <begin position="12"/>
        <end position="37"/>
    </location>
</feature>
<dbReference type="PANTHER" id="PTHR30566">
    <property type="entry name" value="YNAI-RELATED MECHANOSENSITIVE ION CHANNEL"/>
    <property type="match status" value="1"/>
</dbReference>
<evidence type="ECO:0000256" key="1">
    <source>
        <dbReference type="ARBA" id="ARBA00004370"/>
    </source>
</evidence>
<protein>
    <submittedName>
        <fullName evidence="7">Small-conductance mechanosensitive channel</fullName>
    </submittedName>
</protein>
<dbReference type="GO" id="GO:0016020">
    <property type="term" value="C:membrane"/>
    <property type="evidence" value="ECO:0007669"/>
    <property type="project" value="UniProtKB-SubCell"/>
</dbReference>
<feature type="transmembrane region" description="Helical" evidence="5">
    <location>
        <begin position="58"/>
        <end position="80"/>
    </location>
</feature>
<dbReference type="EMBL" id="SGXT01000014">
    <property type="protein sequence ID" value="RZT60891.1"/>
    <property type="molecule type" value="Genomic_DNA"/>
</dbReference>
<feature type="transmembrane region" description="Helical" evidence="5">
    <location>
        <begin position="165"/>
        <end position="184"/>
    </location>
</feature>
<evidence type="ECO:0000256" key="3">
    <source>
        <dbReference type="ARBA" id="ARBA00022989"/>
    </source>
</evidence>
<keyword evidence="8" id="KW-1185">Reference proteome</keyword>
<dbReference type="Proteomes" id="UP000292408">
    <property type="component" value="Unassembled WGS sequence"/>
</dbReference>
<dbReference type="InterPro" id="IPR010920">
    <property type="entry name" value="LSM_dom_sf"/>
</dbReference>
<feature type="transmembrane region" description="Helical" evidence="5">
    <location>
        <begin position="92"/>
        <end position="112"/>
    </location>
</feature>
<evidence type="ECO:0000259" key="6">
    <source>
        <dbReference type="Pfam" id="PF00924"/>
    </source>
</evidence>
<reference evidence="7 8" key="1">
    <citation type="journal article" date="2015" name="Stand. Genomic Sci.">
        <title>Genomic Encyclopedia of Bacterial and Archaeal Type Strains, Phase III: the genomes of soil and plant-associated and newly described type strains.</title>
        <authorList>
            <person name="Whitman W.B."/>
            <person name="Woyke T."/>
            <person name="Klenk H.P."/>
            <person name="Zhou Y."/>
            <person name="Lilburn T.G."/>
            <person name="Beck B.J."/>
            <person name="De Vos P."/>
            <person name="Vandamme P."/>
            <person name="Eisen J.A."/>
            <person name="Garrity G."/>
            <person name="Hugenholtz P."/>
            <person name="Kyrpides N.C."/>
        </authorList>
    </citation>
    <scope>NUCLEOTIDE SEQUENCE [LARGE SCALE GENOMIC DNA]</scope>
    <source>
        <strain evidence="7 8">AC4r</strain>
    </source>
</reference>
<dbReference type="OrthoDB" id="9792218at2"/>
<dbReference type="Gene3D" id="1.10.287.1260">
    <property type="match status" value="1"/>
</dbReference>
<dbReference type="SUPFAM" id="SSF50182">
    <property type="entry name" value="Sm-like ribonucleoproteins"/>
    <property type="match status" value="1"/>
</dbReference>
<comment type="subcellular location">
    <subcellularLocation>
        <location evidence="1">Membrane</location>
    </subcellularLocation>
</comment>
<keyword evidence="3 5" id="KW-1133">Transmembrane helix</keyword>
<evidence type="ECO:0000256" key="5">
    <source>
        <dbReference type="SAM" id="Phobius"/>
    </source>
</evidence>
<gene>
    <name evidence="7" type="ORF">EV140_1416</name>
</gene>
<keyword evidence="2 5" id="KW-0812">Transmembrane</keyword>
<dbReference type="GO" id="GO:0055085">
    <property type="term" value="P:transmembrane transport"/>
    <property type="evidence" value="ECO:0007669"/>
    <property type="project" value="InterPro"/>
</dbReference>
<dbReference type="Gene3D" id="2.30.30.60">
    <property type="match status" value="1"/>
</dbReference>
<evidence type="ECO:0000313" key="7">
    <source>
        <dbReference type="EMBL" id="RZT60891.1"/>
    </source>
</evidence>
<feature type="domain" description="Mechanosensitive ion channel MscS" evidence="6">
    <location>
        <begin position="187"/>
        <end position="253"/>
    </location>
</feature>
<evidence type="ECO:0000256" key="4">
    <source>
        <dbReference type="ARBA" id="ARBA00023136"/>
    </source>
</evidence>
<dbReference type="Pfam" id="PF00924">
    <property type="entry name" value="MS_channel_2nd"/>
    <property type="match status" value="1"/>
</dbReference>
<proteinExistence type="predicted"/>
<dbReference type="InterPro" id="IPR023408">
    <property type="entry name" value="MscS_beta-dom_sf"/>
</dbReference>
<dbReference type="AlphaFoldDB" id="A0A4Q7TJV3"/>